<name>A0AAE0ZNZ4_9GAST</name>
<keyword evidence="2" id="KW-1185">Reference proteome</keyword>
<dbReference type="AlphaFoldDB" id="A0AAE0ZNZ4"/>
<dbReference type="Proteomes" id="UP001283361">
    <property type="component" value="Unassembled WGS sequence"/>
</dbReference>
<reference evidence="1" key="1">
    <citation type="journal article" date="2023" name="G3 (Bethesda)">
        <title>A reference genome for the long-term kleptoplast-retaining sea slug Elysia crispata morphotype clarki.</title>
        <authorList>
            <person name="Eastman K.E."/>
            <person name="Pendleton A.L."/>
            <person name="Shaikh M.A."/>
            <person name="Suttiyut T."/>
            <person name="Ogas R."/>
            <person name="Tomko P."/>
            <person name="Gavelis G."/>
            <person name="Widhalm J.R."/>
            <person name="Wisecaver J.H."/>
        </authorList>
    </citation>
    <scope>NUCLEOTIDE SEQUENCE</scope>
    <source>
        <strain evidence="1">ECLA1</strain>
    </source>
</reference>
<dbReference type="EMBL" id="JAWDGP010003588">
    <property type="protein sequence ID" value="KAK3772895.1"/>
    <property type="molecule type" value="Genomic_DNA"/>
</dbReference>
<evidence type="ECO:0000313" key="1">
    <source>
        <dbReference type="EMBL" id="KAK3772895.1"/>
    </source>
</evidence>
<comment type="caution">
    <text evidence="1">The sequence shown here is derived from an EMBL/GenBank/DDBJ whole genome shotgun (WGS) entry which is preliminary data.</text>
</comment>
<sequence>MAETTETRLVNQPRRLHPALHWYIMALPQKFVYLSNEAGLRRDKEQRTRHYRPVGLVGCVGPDSDISFTRQSAITEEFPDILVMRTPRTEKRAGDGDISATKTIW</sequence>
<evidence type="ECO:0000313" key="2">
    <source>
        <dbReference type="Proteomes" id="UP001283361"/>
    </source>
</evidence>
<gene>
    <name evidence="1" type="ORF">RRG08_024080</name>
</gene>
<protein>
    <submittedName>
        <fullName evidence="1">Uncharacterized protein</fullName>
    </submittedName>
</protein>
<proteinExistence type="predicted"/>
<organism evidence="1 2">
    <name type="scientific">Elysia crispata</name>
    <name type="common">lettuce slug</name>
    <dbReference type="NCBI Taxonomy" id="231223"/>
    <lineage>
        <taxon>Eukaryota</taxon>
        <taxon>Metazoa</taxon>
        <taxon>Spiralia</taxon>
        <taxon>Lophotrochozoa</taxon>
        <taxon>Mollusca</taxon>
        <taxon>Gastropoda</taxon>
        <taxon>Heterobranchia</taxon>
        <taxon>Euthyneura</taxon>
        <taxon>Panpulmonata</taxon>
        <taxon>Sacoglossa</taxon>
        <taxon>Placobranchoidea</taxon>
        <taxon>Plakobranchidae</taxon>
        <taxon>Elysia</taxon>
    </lineage>
</organism>
<accession>A0AAE0ZNZ4</accession>